<name>A0AA87ZZJ0_FICCA</name>
<sequence>MSLYLSPPSARFSLPPPLTLDPSPPAPIFLPSSVLHRQDRRDLQAPRSILRNSGSSTQKYGCLRDPDEIDGFFFLYNDGEVWRHVFVTIDFSSPFAIQLQRRTRDPAPSKSSRPHEHWRRKLAANQIPGGRGWSVAIASMGERDKVN</sequence>
<reference evidence="2" key="1">
    <citation type="submission" date="2023-07" db="EMBL/GenBank/DDBJ databases">
        <title>draft genome sequence of fig (Ficus carica).</title>
        <authorList>
            <person name="Takahashi T."/>
            <person name="Nishimura K."/>
        </authorList>
    </citation>
    <scope>NUCLEOTIDE SEQUENCE</scope>
</reference>
<evidence type="ECO:0000256" key="1">
    <source>
        <dbReference type="SAM" id="MobiDB-lite"/>
    </source>
</evidence>
<evidence type="ECO:0000313" key="2">
    <source>
        <dbReference type="EMBL" id="GMN43532.1"/>
    </source>
</evidence>
<dbReference type="AlphaFoldDB" id="A0AA87ZZJ0"/>
<dbReference type="Proteomes" id="UP001187192">
    <property type="component" value="Unassembled WGS sequence"/>
</dbReference>
<evidence type="ECO:0000313" key="3">
    <source>
        <dbReference type="Proteomes" id="UP001187192"/>
    </source>
</evidence>
<gene>
    <name evidence="2" type="ORF">TIFTF001_012743</name>
</gene>
<feature type="region of interest" description="Disordered" evidence="1">
    <location>
        <begin position="43"/>
        <end position="62"/>
    </location>
</feature>
<feature type="region of interest" description="Disordered" evidence="1">
    <location>
        <begin position="101"/>
        <end position="126"/>
    </location>
</feature>
<organism evidence="2 3">
    <name type="scientific">Ficus carica</name>
    <name type="common">Common fig</name>
    <dbReference type="NCBI Taxonomy" id="3494"/>
    <lineage>
        <taxon>Eukaryota</taxon>
        <taxon>Viridiplantae</taxon>
        <taxon>Streptophyta</taxon>
        <taxon>Embryophyta</taxon>
        <taxon>Tracheophyta</taxon>
        <taxon>Spermatophyta</taxon>
        <taxon>Magnoliopsida</taxon>
        <taxon>eudicotyledons</taxon>
        <taxon>Gunneridae</taxon>
        <taxon>Pentapetalae</taxon>
        <taxon>rosids</taxon>
        <taxon>fabids</taxon>
        <taxon>Rosales</taxon>
        <taxon>Moraceae</taxon>
        <taxon>Ficeae</taxon>
        <taxon>Ficus</taxon>
    </lineage>
</organism>
<keyword evidence="3" id="KW-1185">Reference proteome</keyword>
<dbReference type="EMBL" id="BTGU01000016">
    <property type="protein sequence ID" value="GMN43532.1"/>
    <property type="molecule type" value="Genomic_DNA"/>
</dbReference>
<accession>A0AA87ZZJ0</accession>
<protein>
    <submittedName>
        <fullName evidence="2">Uncharacterized protein</fullName>
    </submittedName>
</protein>
<feature type="compositionally biased region" description="Polar residues" evidence="1">
    <location>
        <begin position="50"/>
        <end position="59"/>
    </location>
</feature>
<comment type="caution">
    <text evidence="2">The sequence shown here is derived from an EMBL/GenBank/DDBJ whole genome shotgun (WGS) entry which is preliminary data.</text>
</comment>
<proteinExistence type="predicted"/>